<feature type="domain" description="FlgD/Vpr Ig-like" evidence="6">
    <location>
        <begin position="118"/>
        <end position="182"/>
    </location>
</feature>
<evidence type="ECO:0000256" key="5">
    <source>
        <dbReference type="RuleBase" id="RU362076"/>
    </source>
</evidence>
<dbReference type="Gene3D" id="2.60.40.4070">
    <property type="match status" value="1"/>
</dbReference>
<dbReference type="Pfam" id="PF13860">
    <property type="entry name" value="FlgD_ig"/>
    <property type="match status" value="1"/>
</dbReference>
<keyword evidence="8" id="KW-0282">Flagellum</keyword>
<dbReference type="NCBIfam" id="NF005176">
    <property type="entry name" value="PRK06655.1-1"/>
    <property type="match status" value="1"/>
</dbReference>
<dbReference type="RefSeq" id="WP_045992585.1">
    <property type="nucleotide sequence ID" value="NZ_CP098827.1"/>
</dbReference>
<evidence type="ECO:0000256" key="1">
    <source>
        <dbReference type="ARBA" id="ARBA00010577"/>
    </source>
</evidence>
<keyword evidence="3 5" id="KW-1005">Bacterial flagellum biogenesis</keyword>
<dbReference type="Pfam" id="PF03963">
    <property type="entry name" value="FlgD"/>
    <property type="match status" value="1"/>
</dbReference>
<evidence type="ECO:0000256" key="2">
    <source>
        <dbReference type="ARBA" id="ARBA00016013"/>
    </source>
</evidence>
<reference evidence="8" key="1">
    <citation type="submission" date="2022-06" db="EMBL/GenBank/DDBJ databases">
        <title>A novel DMS-producing enzyme.</title>
        <authorList>
            <person name="Zhang Y."/>
        </authorList>
    </citation>
    <scope>NUCLEOTIDE SEQUENCE</scope>
    <source>
        <strain evidence="8">RT37</strain>
    </source>
</reference>
<evidence type="ECO:0000256" key="4">
    <source>
        <dbReference type="ARBA" id="ARBA00024746"/>
    </source>
</evidence>
<evidence type="ECO:0000259" key="7">
    <source>
        <dbReference type="Pfam" id="PF13861"/>
    </source>
</evidence>
<dbReference type="AlphaFoldDB" id="A0AAU7KGZ1"/>
<evidence type="ECO:0000256" key="3">
    <source>
        <dbReference type="ARBA" id="ARBA00022795"/>
    </source>
</evidence>
<dbReference type="Gene3D" id="2.30.30.910">
    <property type="match status" value="1"/>
</dbReference>
<proteinExistence type="inferred from homology"/>
<accession>A0AAU7KGZ1</accession>
<keyword evidence="8" id="KW-0966">Cell projection</keyword>
<dbReference type="EMBL" id="CP098827">
    <property type="protein sequence ID" value="XBO70937.1"/>
    <property type="molecule type" value="Genomic_DNA"/>
</dbReference>
<sequence length="231" mass="23806">MANTIDASVYQSVNAATAQASSKQASDELGDNFMTMLVTQLQNQDPLNPMDNSEMTSQLAQINTVSGIESLNETMSSITGQINAGQALQATGLIGKGVLVPGDRIVMAHNDEGAPVSTPFGVELESPAAEVKVTITNESGEVINSYNLGPASAGTESFQWDGMTGEGVAAPEGAYHVSIEATGVEGEELAVTALNYAQVGGVSPADDSGQVQLDLGAVYGQVALSDIRQIL</sequence>
<dbReference type="Pfam" id="PF13861">
    <property type="entry name" value="FLgD_tudor"/>
    <property type="match status" value="1"/>
</dbReference>
<gene>
    <name evidence="8" type="primary">flgD</name>
    <name evidence="8" type="ORF">NFG58_20445</name>
</gene>
<dbReference type="InterPro" id="IPR025965">
    <property type="entry name" value="FlgD/Vpr_Ig-like"/>
</dbReference>
<protein>
    <recommendedName>
        <fullName evidence="2 5">Basal-body rod modification protein FlgD</fullName>
    </recommendedName>
</protein>
<keyword evidence="8" id="KW-0969">Cilium</keyword>
<dbReference type="InterPro" id="IPR025963">
    <property type="entry name" value="FLgD_Tudor"/>
</dbReference>
<evidence type="ECO:0000259" key="6">
    <source>
        <dbReference type="Pfam" id="PF13860"/>
    </source>
</evidence>
<organism evidence="8">
    <name type="scientific">Halomonas sp. RT37</name>
    <dbReference type="NCBI Taxonomy" id="2950872"/>
    <lineage>
        <taxon>Bacteria</taxon>
        <taxon>Pseudomonadati</taxon>
        <taxon>Pseudomonadota</taxon>
        <taxon>Gammaproteobacteria</taxon>
        <taxon>Oceanospirillales</taxon>
        <taxon>Halomonadaceae</taxon>
        <taxon>Halomonas</taxon>
    </lineage>
</organism>
<comment type="function">
    <text evidence="4 5">Required for flagellar hook formation. May act as a scaffolding protein.</text>
</comment>
<feature type="domain" description="FlgD Tudor-like" evidence="7">
    <location>
        <begin position="86"/>
        <end position="228"/>
    </location>
</feature>
<dbReference type="GO" id="GO:0044781">
    <property type="term" value="P:bacterial-type flagellum organization"/>
    <property type="evidence" value="ECO:0007669"/>
    <property type="project" value="UniProtKB-UniRule"/>
</dbReference>
<name>A0AAU7KGZ1_9GAMM</name>
<evidence type="ECO:0000313" key="8">
    <source>
        <dbReference type="EMBL" id="XBO70937.1"/>
    </source>
</evidence>
<dbReference type="InterPro" id="IPR005648">
    <property type="entry name" value="FlgD"/>
</dbReference>
<comment type="similarity">
    <text evidence="1 5">Belongs to the FlgD family.</text>
</comment>